<organism evidence="6 7">
    <name type="scientific">Mariniradius sediminis</name>
    <dbReference type="NCBI Taxonomy" id="2909237"/>
    <lineage>
        <taxon>Bacteria</taxon>
        <taxon>Pseudomonadati</taxon>
        <taxon>Bacteroidota</taxon>
        <taxon>Cytophagia</taxon>
        <taxon>Cytophagales</taxon>
        <taxon>Cyclobacteriaceae</taxon>
        <taxon>Mariniradius</taxon>
    </lineage>
</organism>
<dbReference type="InterPro" id="IPR036909">
    <property type="entry name" value="Cyt_c-like_dom_sf"/>
</dbReference>
<dbReference type="Gene3D" id="1.10.760.10">
    <property type="entry name" value="Cytochrome c-like domain"/>
    <property type="match status" value="1"/>
</dbReference>
<dbReference type="Pfam" id="PF00034">
    <property type="entry name" value="Cytochrom_C"/>
    <property type="match status" value="1"/>
</dbReference>
<name>A0ABS9BYB2_9BACT</name>
<proteinExistence type="predicted"/>
<dbReference type="PANTHER" id="PTHR33546:SF1">
    <property type="entry name" value="LARGE, MULTIFUNCTIONAL SECRETED PROTEIN"/>
    <property type="match status" value="1"/>
</dbReference>
<protein>
    <submittedName>
        <fullName evidence="6">C-type cytochrome</fullName>
    </submittedName>
</protein>
<dbReference type="Gene3D" id="2.120.10.30">
    <property type="entry name" value="TolB, C-terminal domain"/>
    <property type="match status" value="1"/>
</dbReference>
<dbReference type="Pfam" id="PF23500">
    <property type="entry name" value="DUF7133"/>
    <property type="match status" value="1"/>
</dbReference>
<dbReference type="SUPFAM" id="SSF50952">
    <property type="entry name" value="Soluble quinoprotein glucose dehydrogenase"/>
    <property type="match status" value="1"/>
</dbReference>
<dbReference type="InterPro" id="IPR055557">
    <property type="entry name" value="DUF7133"/>
</dbReference>
<dbReference type="InterPro" id="IPR011989">
    <property type="entry name" value="ARM-like"/>
</dbReference>
<dbReference type="InterPro" id="IPR009056">
    <property type="entry name" value="Cyt_c-like_dom"/>
</dbReference>
<dbReference type="InterPro" id="IPR016024">
    <property type="entry name" value="ARM-type_fold"/>
</dbReference>
<dbReference type="Proteomes" id="UP001201449">
    <property type="component" value="Unassembled WGS sequence"/>
</dbReference>
<reference evidence="6 7" key="1">
    <citation type="submission" date="2022-01" db="EMBL/GenBank/DDBJ databases">
        <title>Mariniradius saccharolyticus sp. nov., isolated from sediment of a river.</title>
        <authorList>
            <person name="Liu H."/>
        </authorList>
    </citation>
    <scope>NUCLEOTIDE SEQUENCE [LARGE SCALE GENOMIC DNA]</scope>
    <source>
        <strain evidence="6 7">RY-2</strain>
    </source>
</reference>
<comment type="caution">
    <text evidence="6">The sequence shown here is derived from an EMBL/GenBank/DDBJ whole genome shotgun (WGS) entry which is preliminary data.</text>
</comment>
<keyword evidence="1 4" id="KW-0349">Heme</keyword>
<dbReference type="Gene3D" id="1.25.10.10">
    <property type="entry name" value="Leucine-rich Repeat Variant"/>
    <property type="match status" value="1"/>
</dbReference>
<evidence type="ECO:0000313" key="6">
    <source>
        <dbReference type="EMBL" id="MCF1753043.1"/>
    </source>
</evidence>
<keyword evidence="3 4" id="KW-0408">Iron</keyword>
<feature type="domain" description="Cytochrome c" evidence="5">
    <location>
        <begin position="710"/>
        <end position="811"/>
    </location>
</feature>
<gene>
    <name evidence="6" type="ORF">L0U89_18430</name>
</gene>
<evidence type="ECO:0000256" key="1">
    <source>
        <dbReference type="ARBA" id="ARBA00022617"/>
    </source>
</evidence>
<sequence>MPLVHDNKPMYRVAFAFICFIGLVACKQELPDFSKELVSVPLSPEDQLKTFQLEKGFEIELVASEPMVQDPILITFDGHNRLWVVEMRGYMSNLEGTEEKSPIGRISVLEDLDGDGLMDKSTIYLDSLVMPRAIGLFKNGALIAENNALWISYDSDGDLKADSKELLDSTYAANGVPEHSDNGFVRNVDNWYYSAKSRLRYRFQNGTWLRDSTEFRGQWGISQDDHGRLIYNYNWSQLHGDLVPANYLYRNANHKPNSGIDHGLTIDRRIYPTRPNLAVNRGYIPGTLDSAGRLLEFTSACSPVVYRSTLFPEEYRGNIFVMENAGNLVKRNVVTQKGWLMEAHDPNPGKEFLSSYDERFRPVHGTVGPDGALYIVDMYHGIVQHGSYMTPYLKEQTQSRQLDQHVHMGRIWRVVPKRTKTREIPKLAEMSPNQLLEMLSHPDGWQRDMAQRLLVESGDQNLVPPLRELATKGSTALGRFHALWTLEGLVAIDVATLRSSLNDNDPLVVQTAIRLSEPMASNNPAWKSELGGTMKKMFPAAADVVALQLALTAGVLDFDLKSEILAGLFDRFGDQPLMQDAILSSLGGQEFSFLAYLFSQESWTESLPHKEIFVEMLTTATIKNRNPQEIKGLLALADKSPITWREMSMLQAMAVQAGDPNNLALVELPQRPDFFKRKDIELEPEKIEMVKSLYEWPGYKATQNITSGQHLDENGRKLFAQGRQKYLTACAGCHGSNGKGVARMGPPLAASEWVVGDEKRLALIILHGIEGPIEVAGKKYDAPEILPVMPAHSTMDDASIAAILTYIRNEWGNQAGAITGRVVSSTRHTSQGRVYPWSAAELNKHIESLSDSKPSNP</sequence>
<dbReference type="PROSITE" id="PS51007">
    <property type="entry name" value="CYTC"/>
    <property type="match status" value="1"/>
</dbReference>
<dbReference type="InterPro" id="IPR011041">
    <property type="entry name" value="Quinoprot_gluc/sorb_DH_b-prop"/>
</dbReference>
<evidence type="ECO:0000259" key="5">
    <source>
        <dbReference type="PROSITE" id="PS51007"/>
    </source>
</evidence>
<evidence type="ECO:0000256" key="4">
    <source>
        <dbReference type="PROSITE-ProRule" id="PRU00433"/>
    </source>
</evidence>
<evidence type="ECO:0000256" key="2">
    <source>
        <dbReference type="ARBA" id="ARBA00022723"/>
    </source>
</evidence>
<evidence type="ECO:0000256" key="3">
    <source>
        <dbReference type="ARBA" id="ARBA00023004"/>
    </source>
</evidence>
<dbReference type="SUPFAM" id="SSF46626">
    <property type="entry name" value="Cytochrome c"/>
    <property type="match status" value="1"/>
</dbReference>
<dbReference type="EMBL" id="JAKEVZ010000019">
    <property type="protein sequence ID" value="MCF1753043.1"/>
    <property type="molecule type" value="Genomic_DNA"/>
</dbReference>
<dbReference type="SUPFAM" id="SSF48371">
    <property type="entry name" value="ARM repeat"/>
    <property type="match status" value="1"/>
</dbReference>
<evidence type="ECO:0000313" key="7">
    <source>
        <dbReference type="Proteomes" id="UP001201449"/>
    </source>
</evidence>
<dbReference type="PANTHER" id="PTHR33546">
    <property type="entry name" value="LARGE, MULTIFUNCTIONAL SECRETED PROTEIN-RELATED"/>
    <property type="match status" value="1"/>
</dbReference>
<dbReference type="InterPro" id="IPR011042">
    <property type="entry name" value="6-blade_b-propeller_TolB-like"/>
</dbReference>
<accession>A0ABS9BYB2</accession>
<keyword evidence="7" id="KW-1185">Reference proteome</keyword>
<dbReference type="RefSeq" id="WP_234862869.1">
    <property type="nucleotide sequence ID" value="NZ_JAKEVZ010000019.1"/>
</dbReference>
<keyword evidence="2 4" id="KW-0479">Metal-binding</keyword>